<comment type="caution">
    <text evidence="2">The sequence shown here is derived from an EMBL/GenBank/DDBJ whole genome shotgun (WGS) entry which is preliminary data.</text>
</comment>
<name>A0A5R9CHZ5_9LACO</name>
<organism evidence="2 3">
    <name type="scientific">Lentilactobacillus parafarraginis</name>
    <dbReference type="NCBI Taxonomy" id="390842"/>
    <lineage>
        <taxon>Bacteria</taxon>
        <taxon>Bacillati</taxon>
        <taxon>Bacillota</taxon>
        <taxon>Bacilli</taxon>
        <taxon>Lactobacillales</taxon>
        <taxon>Lactobacillaceae</taxon>
        <taxon>Lentilactobacillus</taxon>
    </lineage>
</organism>
<sequence length="199" mass="22002">MKNDTHGIWKQVGSLLTVHRQNFFVVVWLIQVMLLVIGIWIHAGLLNATESLTLTSFINDLIPMIVNYFSDLMMLILPALILSFIPGHVLSSLALCFVGSIQTAGGFASFISAVMGVGLTVTGWLIVGINFMYLTLTIVLNFLLFKLAAAVSVGYAYNRSNGVRQNYLDDWLLAVRETIHGTWQLLEILLGGLLVTYLI</sequence>
<evidence type="ECO:0000256" key="1">
    <source>
        <dbReference type="SAM" id="Phobius"/>
    </source>
</evidence>
<dbReference type="Proteomes" id="UP000305100">
    <property type="component" value="Unassembled WGS sequence"/>
</dbReference>
<evidence type="ECO:0000313" key="3">
    <source>
        <dbReference type="Proteomes" id="UP000305100"/>
    </source>
</evidence>
<gene>
    <name evidence="2" type="ORF">FEZ41_14075</name>
</gene>
<feature type="transmembrane region" description="Helical" evidence="1">
    <location>
        <begin position="133"/>
        <end position="157"/>
    </location>
</feature>
<dbReference type="AlphaFoldDB" id="A0A5R9CHZ5"/>
<feature type="transmembrane region" description="Helical" evidence="1">
    <location>
        <begin position="106"/>
        <end position="127"/>
    </location>
</feature>
<proteinExistence type="predicted"/>
<evidence type="ECO:0000313" key="2">
    <source>
        <dbReference type="EMBL" id="TLQ14644.1"/>
    </source>
</evidence>
<feature type="transmembrane region" description="Helical" evidence="1">
    <location>
        <begin position="21"/>
        <end position="41"/>
    </location>
</feature>
<evidence type="ECO:0008006" key="4">
    <source>
        <dbReference type="Google" id="ProtNLM"/>
    </source>
</evidence>
<dbReference type="RefSeq" id="WP_054736741.1">
    <property type="nucleotide sequence ID" value="NZ_VBSX01000064.1"/>
</dbReference>
<reference evidence="2 3" key="1">
    <citation type="submission" date="2019-05" db="EMBL/GenBank/DDBJ databases">
        <title>The metagenome of a microbial culture collection derived from dairy environment covers the genomic content of the human microbiome.</title>
        <authorList>
            <person name="Roder T."/>
            <person name="Wuthrich D."/>
            <person name="Sattari Z."/>
            <person name="Von Ah U."/>
            <person name="Bar C."/>
            <person name="Ronchi F."/>
            <person name="Macpherson A.J."/>
            <person name="Ganal-Vonarburg S.C."/>
            <person name="Bruggmann R."/>
            <person name="Vergeres G."/>
        </authorList>
    </citation>
    <scope>NUCLEOTIDE SEQUENCE [LARGE SCALE GENOMIC DNA]</scope>
    <source>
        <strain evidence="2 3">FAM 1079</strain>
    </source>
</reference>
<keyword evidence="1" id="KW-0812">Transmembrane</keyword>
<dbReference type="EMBL" id="VBSX01000064">
    <property type="protein sequence ID" value="TLQ14644.1"/>
    <property type="molecule type" value="Genomic_DNA"/>
</dbReference>
<accession>A0A5R9CHZ5</accession>
<protein>
    <recommendedName>
        <fullName evidence="4">Stage II sporulation protein M</fullName>
    </recommendedName>
</protein>
<keyword evidence="1" id="KW-1133">Transmembrane helix</keyword>
<keyword evidence="1" id="KW-0472">Membrane</keyword>